<sequence length="29" mass="3283">MWGLAKRLHRGSCSHLAAFKLKLRCSALK</sequence>
<proteinExistence type="predicted"/>
<dbReference type="Proteomes" id="UP000298652">
    <property type="component" value="Chromosome 7"/>
</dbReference>
<gene>
    <name evidence="1" type="ORF">SEVIR_7G196950v2</name>
</gene>
<evidence type="ECO:0000313" key="2">
    <source>
        <dbReference type="Proteomes" id="UP000298652"/>
    </source>
</evidence>
<evidence type="ECO:0000313" key="1">
    <source>
        <dbReference type="EMBL" id="TKW05748.1"/>
    </source>
</evidence>
<dbReference type="AlphaFoldDB" id="A0A4U6TRZ6"/>
<reference evidence="1" key="1">
    <citation type="submission" date="2019-03" db="EMBL/GenBank/DDBJ databases">
        <title>WGS assembly of Setaria viridis.</title>
        <authorList>
            <person name="Huang P."/>
            <person name="Jenkins J."/>
            <person name="Grimwood J."/>
            <person name="Barry K."/>
            <person name="Healey A."/>
            <person name="Mamidi S."/>
            <person name="Sreedasyam A."/>
            <person name="Shu S."/>
            <person name="Feldman M."/>
            <person name="Wu J."/>
            <person name="Yu Y."/>
            <person name="Chen C."/>
            <person name="Johnson J."/>
            <person name="Rokhsar D."/>
            <person name="Baxter I."/>
            <person name="Schmutz J."/>
            <person name="Brutnell T."/>
            <person name="Kellogg E."/>
        </authorList>
    </citation>
    <scope>NUCLEOTIDE SEQUENCE [LARGE SCALE GENOMIC DNA]</scope>
</reference>
<organism evidence="1 2">
    <name type="scientific">Setaria viridis</name>
    <name type="common">Green bristlegrass</name>
    <name type="synonym">Setaria italica subsp. viridis</name>
    <dbReference type="NCBI Taxonomy" id="4556"/>
    <lineage>
        <taxon>Eukaryota</taxon>
        <taxon>Viridiplantae</taxon>
        <taxon>Streptophyta</taxon>
        <taxon>Embryophyta</taxon>
        <taxon>Tracheophyta</taxon>
        <taxon>Spermatophyta</taxon>
        <taxon>Magnoliopsida</taxon>
        <taxon>Liliopsida</taxon>
        <taxon>Poales</taxon>
        <taxon>Poaceae</taxon>
        <taxon>PACMAD clade</taxon>
        <taxon>Panicoideae</taxon>
        <taxon>Panicodae</taxon>
        <taxon>Paniceae</taxon>
        <taxon>Cenchrinae</taxon>
        <taxon>Setaria</taxon>
    </lineage>
</organism>
<protein>
    <submittedName>
        <fullName evidence="1">Uncharacterized protein</fullName>
    </submittedName>
</protein>
<dbReference type="Gramene" id="TKW05748">
    <property type="protein sequence ID" value="TKW05748"/>
    <property type="gene ID" value="SEVIR_7G196950v2"/>
</dbReference>
<dbReference type="EMBL" id="CM016558">
    <property type="protein sequence ID" value="TKW05748.1"/>
    <property type="molecule type" value="Genomic_DNA"/>
</dbReference>
<accession>A0A4U6TRZ6</accession>
<keyword evidence="2" id="KW-1185">Reference proteome</keyword>
<name>A0A4U6TRZ6_SETVI</name>